<name>A0A8X8D7L4_POPTO</name>
<accession>A0A8X8D7L4</accession>
<evidence type="ECO:0000256" key="1">
    <source>
        <dbReference type="SAM" id="MobiDB-lite"/>
    </source>
</evidence>
<organism evidence="2 3">
    <name type="scientific">Populus tomentosa</name>
    <name type="common">Chinese white poplar</name>
    <dbReference type="NCBI Taxonomy" id="118781"/>
    <lineage>
        <taxon>Eukaryota</taxon>
        <taxon>Viridiplantae</taxon>
        <taxon>Streptophyta</taxon>
        <taxon>Embryophyta</taxon>
        <taxon>Tracheophyta</taxon>
        <taxon>Spermatophyta</taxon>
        <taxon>Magnoliopsida</taxon>
        <taxon>eudicotyledons</taxon>
        <taxon>Gunneridae</taxon>
        <taxon>Pentapetalae</taxon>
        <taxon>rosids</taxon>
        <taxon>fabids</taxon>
        <taxon>Malpighiales</taxon>
        <taxon>Salicaceae</taxon>
        <taxon>Saliceae</taxon>
        <taxon>Populus</taxon>
    </lineage>
</organism>
<feature type="compositionally biased region" description="Basic and acidic residues" evidence="1">
    <location>
        <begin position="7"/>
        <end position="29"/>
    </location>
</feature>
<comment type="caution">
    <text evidence="2">The sequence shown here is derived from an EMBL/GenBank/DDBJ whole genome shotgun (WGS) entry which is preliminary data.</text>
</comment>
<dbReference type="GO" id="GO:0005634">
    <property type="term" value="C:nucleus"/>
    <property type="evidence" value="ECO:0007669"/>
    <property type="project" value="TreeGrafter"/>
</dbReference>
<dbReference type="GO" id="GO:0003689">
    <property type="term" value="F:DNA clamp loader activity"/>
    <property type="evidence" value="ECO:0007669"/>
    <property type="project" value="TreeGrafter"/>
</dbReference>
<dbReference type="PANTHER" id="PTHR11669">
    <property type="entry name" value="REPLICATION FACTOR C / DNA POLYMERASE III GAMMA-TAU SUBUNIT"/>
    <property type="match status" value="1"/>
</dbReference>
<sequence>MSTQPDNSHDHPSDTKDNQCKRISDENSERMRTANYETLMVRAGAASRGSTHLPVAKGERPEGGHTFSWAEKYQPKALKDFICHREKAESIRRTICSYLVRDNVHCIFEGPPGAAKRTMAPAMLRECAGMDINETKEEIREFDLVSTAKCASWLHDLSPLCMVIPLLPPSDEQIVEVLHFIAKKQDIELPDQLANSIAEKSKRCLQQAIRSFEATWHSNYLFKEDQLVLTGWEKEIADIATSIIEEQSSKRLGAFAVVSFQTKASNSVAAQFNEDLCIGRKKMRNQDELFCGQMRKRVAGFVRIEEFVAKFMSFYKHNGIKQG</sequence>
<dbReference type="AlphaFoldDB" id="A0A8X8D7L4"/>
<dbReference type="EMBL" id="JAAWWB010000006">
    <property type="protein sequence ID" value="KAG6780785.1"/>
    <property type="molecule type" value="Genomic_DNA"/>
</dbReference>
<dbReference type="OrthoDB" id="997223at2759"/>
<proteinExistence type="predicted"/>
<feature type="region of interest" description="Disordered" evidence="1">
    <location>
        <begin position="43"/>
        <end position="67"/>
    </location>
</feature>
<protein>
    <submittedName>
        <fullName evidence="2">Uncharacterized protein</fullName>
    </submittedName>
</protein>
<keyword evidence="3" id="KW-1185">Reference proteome</keyword>
<evidence type="ECO:0000313" key="2">
    <source>
        <dbReference type="EMBL" id="KAG6780785.1"/>
    </source>
</evidence>
<reference evidence="2" key="1">
    <citation type="journal article" date="2020" name="bioRxiv">
        <title>Hybrid origin of Populus tomentosa Carr. identified through genome sequencing and phylogenomic analysis.</title>
        <authorList>
            <person name="An X."/>
            <person name="Gao K."/>
            <person name="Chen Z."/>
            <person name="Li J."/>
            <person name="Yang X."/>
            <person name="Yang X."/>
            <person name="Zhou J."/>
            <person name="Guo T."/>
            <person name="Zhao T."/>
            <person name="Huang S."/>
            <person name="Miao D."/>
            <person name="Khan W.U."/>
            <person name="Rao P."/>
            <person name="Ye M."/>
            <person name="Lei B."/>
            <person name="Liao W."/>
            <person name="Wang J."/>
            <person name="Ji L."/>
            <person name="Li Y."/>
            <person name="Guo B."/>
            <person name="Mustafa N.S."/>
            <person name="Li S."/>
            <person name="Yun Q."/>
            <person name="Keller S.R."/>
            <person name="Mao J."/>
            <person name="Zhang R."/>
            <person name="Strauss S.H."/>
        </authorList>
    </citation>
    <scope>NUCLEOTIDE SEQUENCE</scope>
    <source>
        <strain evidence="2">GM15</strain>
        <tissue evidence="2">Leaf</tissue>
    </source>
</reference>
<dbReference type="InterPro" id="IPR050238">
    <property type="entry name" value="DNA_Rep/Repair_Clamp_Loader"/>
</dbReference>
<evidence type="ECO:0000313" key="3">
    <source>
        <dbReference type="Proteomes" id="UP000886885"/>
    </source>
</evidence>
<dbReference type="FunFam" id="1.10.8.60:FF:000030">
    <property type="entry name" value="replication factor C subunit 3"/>
    <property type="match status" value="1"/>
</dbReference>
<dbReference type="PANTHER" id="PTHR11669:SF52">
    <property type="entry name" value="OS10G0574500 PROTEIN"/>
    <property type="match status" value="1"/>
</dbReference>
<dbReference type="GO" id="GO:0005663">
    <property type="term" value="C:DNA replication factor C complex"/>
    <property type="evidence" value="ECO:0007669"/>
    <property type="project" value="TreeGrafter"/>
</dbReference>
<dbReference type="Proteomes" id="UP000886885">
    <property type="component" value="Chromosome 3D"/>
</dbReference>
<gene>
    <name evidence="2" type="ORF">POTOM_013660</name>
</gene>
<dbReference type="GO" id="GO:0006261">
    <property type="term" value="P:DNA-templated DNA replication"/>
    <property type="evidence" value="ECO:0007669"/>
    <property type="project" value="TreeGrafter"/>
</dbReference>
<feature type="region of interest" description="Disordered" evidence="1">
    <location>
        <begin position="1"/>
        <end position="29"/>
    </location>
</feature>
<dbReference type="GO" id="GO:0006281">
    <property type="term" value="P:DNA repair"/>
    <property type="evidence" value="ECO:0007669"/>
    <property type="project" value="TreeGrafter"/>
</dbReference>